<name>A0A1B2DIY4_9BACL</name>
<dbReference type="PIRSF" id="PIRSF026631">
    <property type="entry name" value="UCP026631"/>
    <property type="match status" value="1"/>
</dbReference>
<feature type="domain" description="YdbS-like PH" evidence="2">
    <location>
        <begin position="315"/>
        <end position="388"/>
    </location>
</feature>
<feature type="transmembrane region" description="Helical" evidence="1">
    <location>
        <begin position="12"/>
        <end position="33"/>
    </location>
</feature>
<dbReference type="Pfam" id="PF03703">
    <property type="entry name" value="bPH_2"/>
    <property type="match status" value="3"/>
</dbReference>
<dbReference type="PANTHER" id="PTHR34473">
    <property type="entry name" value="UPF0699 TRANSMEMBRANE PROTEIN YDBS"/>
    <property type="match status" value="1"/>
</dbReference>
<dbReference type="InterPro" id="IPR005182">
    <property type="entry name" value="YdbS-like_PH"/>
</dbReference>
<keyword evidence="1" id="KW-0812">Transmembrane</keyword>
<evidence type="ECO:0000313" key="3">
    <source>
        <dbReference type="EMBL" id="ANY67661.1"/>
    </source>
</evidence>
<dbReference type="InterPro" id="IPR014529">
    <property type="entry name" value="UCP026631"/>
</dbReference>
<dbReference type="AlphaFoldDB" id="A0A1B2DIY4"/>
<evidence type="ECO:0000256" key="1">
    <source>
        <dbReference type="SAM" id="Phobius"/>
    </source>
</evidence>
<accession>A0A1B2DIY4</accession>
<feature type="transmembrane region" description="Helical" evidence="1">
    <location>
        <begin position="420"/>
        <end position="451"/>
    </location>
</feature>
<dbReference type="PANTHER" id="PTHR34473:SF2">
    <property type="entry name" value="UPF0699 TRANSMEMBRANE PROTEIN YDBT"/>
    <property type="match status" value="1"/>
</dbReference>
<keyword evidence="1" id="KW-1133">Transmembrane helix</keyword>
<evidence type="ECO:0000259" key="2">
    <source>
        <dbReference type="Pfam" id="PF03703"/>
    </source>
</evidence>
<dbReference type="EMBL" id="CP016808">
    <property type="protein sequence ID" value="ANY67661.1"/>
    <property type="molecule type" value="Genomic_DNA"/>
</dbReference>
<gene>
    <name evidence="3" type="ORF">BBD42_15105</name>
</gene>
<feature type="domain" description="YdbS-like PH" evidence="2">
    <location>
        <begin position="66"/>
        <end position="146"/>
    </location>
</feature>
<organism evidence="3">
    <name type="scientific">Paenibacillus sp. BIHB 4019</name>
    <dbReference type="NCBI Taxonomy" id="1870819"/>
    <lineage>
        <taxon>Bacteria</taxon>
        <taxon>Bacillati</taxon>
        <taxon>Bacillota</taxon>
        <taxon>Bacilli</taxon>
        <taxon>Bacillales</taxon>
        <taxon>Paenibacillaceae</taxon>
        <taxon>Paenibacillus</taxon>
    </lineage>
</organism>
<feature type="transmembrane region" description="Helical" evidence="1">
    <location>
        <begin position="45"/>
        <end position="64"/>
    </location>
</feature>
<reference evidence="3" key="1">
    <citation type="submission" date="2016-08" db="EMBL/GenBank/DDBJ databases">
        <title>Complete Genome Seqeunce of Paenibacillus sp. BIHB 4019 from tea rhizoplane.</title>
        <authorList>
            <person name="Thakur R."/>
            <person name="Swarnkar M.K."/>
            <person name="Gulati A."/>
        </authorList>
    </citation>
    <scope>NUCLEOTIDE SEQUENCE [LARGE SCALE GENOMIC DNA]</scope>
    <source>
        <strain evidence="3">BIHB4019</strain>
    </source>
</reference>
<feature type="transmembrane region" description="Helical" evidence="1">
    <location>
        <begin position="285"/>
        <end position="311"/>
    </location>
</feature>
<protein>
    <recommendedName>
        <fullName evidence="2">YdbS-like PH domain-containing protein</fullName>
    </recommendedName>
</protein>
<sequence>MISMNNPRRLHKVFIIFTLFQFVKGLLPLIIITLLRKSGFLGLEWYWYAGAVGLIFLALFFGFLEWRTFTYTPEADRIVIRKGVLFKDEKTIYYGRIHSVNVEQPFLQRILGVAELKIETPGGGKKADGILPALTVRDAEQLRQQLLTHQHETVLRAAHQAGDSNRVIRLDKDADTSMHGASAVPIDGAHGISASSEFSGLNHSANGLSELETGARQTFNDQDSAYFRLTNGQLLLAAATSMNLGLALAFIAGIYSFADDFLEKFAPMRIFERLYAESKSLVPGYVVIGIAVAAICALAAAWALSIILYIIKYSGFAVHREGKRISVSYGMLDKKAYLFDPNKVQSVLIEEGIFRQMIGYAQIKLQVVSSDKNEQLMLHPFVPVRELAHVISHFVPQMKLMEVDAHAPKRALLYYMRIELAVALLLCGAAFGFWGTAALWSLMLIPIVYLWRRACHKAAGVRLENGQLTLRRRNFARITYLVRRPQIVAMRVKRSWGQQRKGLVSLGVRTMGNASDYTVAVLDHNDVEPIWNWFSREQRK</sequence>
<keyword evidence="1" id="KW-0472">Membrane</keyword>
<proteinExistence type="predicted"/>
<feature type="domain" description="YdbS-like PH" evidence="2">
    <location>
        <begin position="457"/>
        <end position="533"/>
    </location>
</feature>
<feature type="transmembrane region" description="Helical" evidence="1">
    <location>
        <begin position="234"/>
        <end position="258"/>
    </location>
</feature>